<feature type="transmembrane region" description="Helical" evidence="18">
    <location>
        <begin position="342"/>
        <end position="364"/>
    </location>
</feature>
<evidence type="ECO:0000256" key="8">
    <source>
        <dbReference type="ARBA" id="ARBA00023136"/>
    </source>
</evidence>
<dbReference type="GeneID" id="102691769"/>
<dbReference type="InParanoid" id="W5M6K1"/>
<reference evidence="19" key="2">
    <citation type="submission" date="2025-08" db="UniProtKB">
        <authorList>
            <consortium name="Ensembl"/>
        </authorList>
    </citation>
    <scope>IDENTIFICATION</scope>
</reference>
<dbReference type="PRINTS" id="PR01307">
    <property type="entry name" value="P2XRECEPTOR"/>
</dbReference>
<dbReference type="InterPro" id="IPR059116">
    <property type="entry name" value="P2X_receptor"/>
</dbReference>
<keyword evidence="15" id="KW-0067">ATP-binding</keyword>
<dbReference type="OMA" id="GIHIEWN"/>
<evidence type="ECO:0000256" key="13">
    <source>
        <dbReference type="ARBA" id="ARBA00036634"/>
    </source>
</evidence>
<dbReference type="PROSITE" id="PS01212">
    <property type="entry name" value="P2X_RECEPTOR"/>
    <property type="match status" value="1"/>
</dbReference>
<dbReference type="PANTHER" id="PTHR10125">
    <property type="entry name" value="P2X PURINOCEPTOR"/>
    <property type="match status" value="1"/>
</dbReference>
<organism evidence="19 20">
    <name type="scientific">Lepisosteus oculatus</name>
    <name type="common">Spotted gar</name>
    <dbReference type="NCBI Taxonomy" id="7918"/>
    <lineage>
        <taxon>Eukaryota</taxon>
        <taxon>Metazoa</taxon>
        <taxon>Chordata</taxon>
        <taxon>Craniata</taxon>
        <taxon>Vertebrata</taxon>
        <taxon>Euteleostomi</taxon>
        <taxon>Actinopterygii</taxon>
        <taxon>Neopterygii</taxon>
        <taxon>Holostei</taxon>
        <taxon>Semionotiformes</taxon>
        <taxon>Lepisosteidae</taxon>
        <taxon>Lepisosteus</taxon>
    </lineage>
</organism>
<dbReference type="GO" id="GO:0001614">
    <property type="term" value="F:purinergic nucleotide receptor activity"/>
    <property type="evidence" value="ECO:0007669"/>
    <property type="project" value="UniProtKB-UniRule"/>
</dbReference>
<comment type="function">
    <text evidence="18">Receptor for ATP that acts as a ligand-gated ion channel.</text>
</comment>
<evidence type="ECO:0000256" key="10">
    <source>
        <dbReference type="ARBA" id="ARBA00023180"/>
    </source>
</evidence>
<keyword evidence="6 18" id="KW-1133">Transmembrane helix</keyword>
<dbReference type="GO" id="GO:0005524">
    <property type="term" value="F:ATP binding"/>
    <property type="evidence" value="ECO:0007669"/>
    <property type="project" value="UniProtKB-UniRule"/>
</dbReference>
<sequence length="411" mass="46338">MAEDSWKSFFLSVFDYKTEKYVIAQNKKVGILYRVVQLAILGYIVGWVFITKKGYQETEESIQSSVVTKLKGVVLTNTSDSSLHLWGPEDYVIPSRGERVFAVVTNFIETPNQKLTYCAESPRVRDGWCRTNEDCIPDTEVIAGHGIKTGRCLKTGPNTTGTCEIFGWCPIERSRKAEKPLLGKAANFTVYIKNTIRFPKFEFSKSNVLDTEDDSYLKNCSYNKISHPYCPIFRLGDLVHWAGHDFHEMALLGGSIGVLIEWNCDLDKGFSGCDPHYSFIRLDAASVNKTVTSGYNFRYVKYFRDATGAEFRNLTKAYGIRFDIMVNGKAGKFNIIPTIINVGSGLALMGAGAFFCDLVLLYMMKKSTFYRARKFESAKNCKTNGEGVRKEEKSNKCLPERVQLTDLSPES</sequence>
<dbReference type="GO" id="GO:0005886">
    <property type="term" value="C:plasma membrane"/>
    <property type="evidence" value="ECO:0000318"/>
    <property type="project" value="GO_Central"/>
</dbReference>
<dbReference type="GO" id="GO:0098794">
    <property type="term" value="C:postsynapse"/>
    <property type="evidence" value="ECO:0007669"/>
    <property type="project" value="GOC"/>
</dbReference>
<comment type="catalytic activity">
    <reaction evidence="13">
        <text>Ca(2+)(in) = Ca(2+)(out)</text>
        <dbReference type="Rhea" id="RHEA:29671"/>
        <dbReference type="ChEBI" id="CHEBI:29108"/>
    </reaction>
</comment>
<dbReference type="eggNOG" id="ENOG502QSUI">
    <property type="taxonomic scope" value="Eukaryota"/>
</dbReference>
<comment type="similarity">
    <text evidence="2 14 18">Belongs to the P2X receptor family.</text>
</comment>
<dbReference type="Gene3D" id="2.60.490.10">
    <property type="entry name" value="atp-gated p2x4 ion channel domain"/>
    <property type="match status" value="1"/>
</dbReference>
<dbReference type="Pfam" id="PF00864">
    <property type="entry name" value="P2X_receptor"/>
    <property type="match status" value="1"/>
</dbReference>
<dbReference type="NCBIfam" id="TIGR00863">
    <property type="entry name" value="P2X"/>
    <property type="match status" value="1"/>
</dbReference>
<evidence type="ECO:0000256" key="15">
    <source>
        <dbReference type="PIRSR" id="PIRSR005713-1"/>
    </source>
</evidence>
<evidence type="ECO:0000256" key="16">
    <source>
        <dbReference type="PIRSR" id="PIRSR005713-2"/>
    </source>
</evidence>
<feature type="glycosylation site" description="N-linked (GlcNAc...) asparagine" evidence="17">
    <location>
        <position position="187"/>
    </location>
</feature>
<keyword evidence="10" id="KW-0325">Glycoprotein</keyword>
<evidence type="ECO:0000256" key="1">
    <source>
        <dbReference type="ARBA" id="ARBA00004651"/>
    </source>
</evidence>
<feature type="disulfide bond" evidence="16">
    <location>
        <begin position="220"/>
        <end position="230"/>
    </location>
</feature>
<evidence type="ECO:0000256" key="9">
    <source>
        <dbReference type="ARBA" id="ARBA00023157"/>
    </source>
</evidence>
<keyword evidence="15" id="KW-0547">Nucleotide-binding</keyword>
<dbReference type="GO" id="GO:0070588">
    <property type="term" value="P:calcium ion transmembrane transport"/>
    <property type="evidence" value="ECO:0000318"/>
    <property type="project" value="GO_Central"/>
</dbReference>
<evidence type="ECO:0000256" key="2">
    <source>
        <dbReference type="ARBA" id="ARBA00009848"/>
    </source>
</evidence>
<evidence type="ECO:0000313" key="19">
    <source>
        <dbReference type="Ensembl" id="ENSLOCP00000004009.1"/>
    </source>
</evidence>
<dbReference type="FunCoup" id="W5M6K1">
    <property type="interactions" value="5"/>
</dbReference>
<dbReference type="InterPro" id="IPR027309">
    <property type="entry name" value="P2X_extracellular_dom_sf"/>
</dbReference>
<reference evidence="19" key="3">
    <citation type="submission" date="2025-09" db="UniProtKB">
        <authorList>
            <consortium name="Ensembl"/>
        </authorList>
    </citation>
    <scope>IDENTIFICATION</scope>
</reference>
<dbReference type="AlphaFoldDB" id="W5M6K1"/>
<feature type="transmembrane region" description="Helical" evidence="18">
    <location>
        <begin position="31"/>
        <end position="50"/>
    </location>
</feature>
<evidence type="ECO:0000256" key="11">
    <source>
        <dbReference type="ARBA" id="ARBA00023286"/>
    </source>
</evidence>
<proteinExistence type="inferred from homology"/>
<keyword evidence="7 14" id="KW-0406">Ion transport</keyword>
<dbReference type="Bgee" id="ENSLOCG00000003384">
    <property type="expression patterns" value="Expressed in muscle tissue and 13 other cell types or tissues"/>
</dbReference>
<dbReference type="Proteomes" id="UP000018468">
    <property type="component" value="Linkage group LG22"/>
</dbReference>
<keyword evidence="9 16" id="KW-1015">Disulfide bond</keyword>
<dbReference type="STRING" id="7918.ENSLOCP00000004009"/>
<dbReference type="KEGG" id="loc:102691769"/>
<evidence type="ECO:0000256" key="14">
    <source>
        <dbReference type="PIRNR" id="PIRNR005713"/>
    </source>
</evidence>
<name>W5M6K1_LEPOC</name>
<feature type="binding site" evidence="15">
    <location>
        <begin position="69"/>
        <end position="71"/>
    </location>
    <ligand>
        <name>ATP</name>
        <dbReference type="ChEBI" id="CHEBI:30616"/>
        <note>ligand shared between two neighboring subunits of the homotrimer</note>
    </ligand>
</feature>
<dbReference type="RefSeq" id="XP_006641067.1">
    <property type="nucleotide sequence ID" value="XM_006641004.3"/>
</dbReference>
<dbReference type="InterPro" id="IPR001429">
    <property type="entry name" value="P2X_purnocptor"/>
</dbReference>
<keyword evidence="5 18" id="KW-0812">Transmembrane</keyword>
<keyword evidence="12 18" id="KW-0407">Ion channel</keyword>
<dbReference type="PIRSF" id="PIRSF005713">
    <property type="entry name" value="P2X_purinoceptor"/>
    <property type="match status" value="1"/>
</dbReference>
<feature type="disulfide bond" evidence="16">
    <location>
        <begin position="264"/>
        <end position="273"/>
    </location>
</feature>
<feature type="disulfide bond" evidence="16">
    <location>
        <begin position="118"/>
        <end position="169"/>
    </location>
</feature>
<dbReference type="Ensembl" id="ENSLOCT00000004017.1">
    <property type="protein sequence ID" value="ENSLOCP00000004009.1"/>
    <property type="gene ID" value="ENSLOCG00000003384.1"/>
</dbReference>
<evidence type="ECO:0000313" key="20">
    <source>
        <dbReference type="Proteomes" id="UP000018468"/>
    </source>
</evidence>
<dbReference type="GO" id="GO:0004931">
    <property type="term" value="F:extracellularly ATP-gated monoatomic cation channel activity"/>
    <property type="evidence" value="ECO:0000318"/>
    <property type="project" value="GO_Central"/>
</dbReference>
<keyword evidence="4" id="KW-1003">Cell membrane</keyword>
<dbReference type="FunFam" id="2.60.490.10:FF:000001">
    <property type="entry name" value="P2X purinoceptor"/>
    <property type="match status" value="1"/>
</dbReference>
<dbReference type="OrthoDB" id="494673at2759"/>
<feature type="binding site" evidence="15">
    <location>
        <begin position="296"/>
        <end position="298"/>
    </location>
    <ligand>
        <name>ATP</name>
        <dbReference type="ChEBI" id="CHEBI:30616"/>
        <note>ligand shared between two neighboring subunits of the homotrimer</note>
    </ligand>
</feature>
<evidence type="ECO:0000256" key="6">
    <source>
        <dbReference type="ARBA" id="ARBA00022989"/>
    </source>
</evidence>
<evidence type="ECO:0000256" key="4">
    <source>
        <dbReference type="ARBA" id="ARBA00022475"/>
    </source>
</evidence>
<dbReference type="GO" id="GO:0033198">
    <property type="term" value="P:response to ATP"/>
    <property type="evidence" value="ECO:0007669"/>
    <property type="project" value="InterPro"/>
</dbReference>
<dbReference type="GeneTree" id="ENSGT01020000230351"/>
<comment type="subcellular location">
    <subcellularLocation>
        <location evidence="1">Cell membrane</location>
        <topology evidence="1">Multi-pass membrane protein</topology>
    </subcellularLocation>
    <subcellularLocation>
        <location evidence="18">Membrane</location>
        <topology evidence="18">Multi-pass membrane protein</topology>
    </subcellularLocation>
</comment>
<dbReference type="HOGENOM" id="CLU_034469_2_0_1"/>
<keyword evidence="3 14" id="KW-0813">Transport</keyword>
<evidence type="ECO:0000256" key="7">
    <source>
        <dbReference type="ARBA" id="ARBA00023065"/>
    </source>
</evidence>
<protein>
    <recommendedName>
        <fullName evidence="14 18">P2X purinoceptor</fullName>
    </recommendedName>
</protein>
<evidence type="ECO:0000256" key="5">
    <source>
        <dbReference type="ARBA" id="ARBA00022692"/>
    </source>
</evidence>
<dbReference type="EMBL" id="AHAT01005676">
    <property type="status" value="NOT_ANNOTATED_CDS"/>
    <property type="molecule type" value="Genomic_DNA"/>
</dbReference>
<feature type="disulfide bond" evidence="16">
    <location>
        <begin position="129"/>
        <end position="152"/>
    </location>
</feature>
<feature type="binding site" evidence="15">
    <location>
        <position position="189"/>
    </location>
    <ligand>
        <name>ATP</name>
        <dbReference type="ChEBI" id="CHEBI:30616"/>
        <note>ligand shared between two neighboring subunits of the homotrimer</note>
    </ligand>
</feature>
<evidence type="ECO:0000256" key="17">
    <source>
        <dbReference type="PIRSR" id="PIRSR005713-3"/>
    </source>
</evidence>
<dbReference type="CTD" id="5026"/>
<evidence type="ECO:0000256" key="12">
    <source>
        <dbReference type="ARBA" id="ARBA00023303"/>
    </source>
</evidence>
<evidence type="ECO:0000256" key="3">
    <source>
        <dbReference type="ARBA" id="ARBA00022448"/>
    </source>
</evidence>
<keyword evidence="20" id="KW-1185">Reference proteome</keyword>
<keyword evidence="11 14" id="KW-1071">Ligand-gated ion channel</keyword>
<accession>W5M6K1</accession>
<keyword evidence="8 14" id="KW-0472">Membrane</keyword>
<reference evidence="20" key="1">
    <citation type="submission" date="2011-12" db="EMBL/GenBank/DDBJ databases">
        <title>The Draft Genome of Lepisosteus oculatus.</title>
        <authorList>
            <consortium name="The Broad Institute Genome Assembly &amp; Analysis Group"/>
            <consortium name="Computational R&amp;D Group"/>
            <consortium name="and Sequencing Platform"/>
            <person name="Di Palma F."/>
            <person name="Alfoldi J."/>
            <person name="Johnson J."/>
            <person name="Berlin A."/>
            <person name="Gnerre S."/>
            <person name="Jaffe D."/>
            <person name="MacCallum I."/>
            <person name="Young S."/>
            <person name="Walker B.J."/>
            <person name="Lander E.S."/>
            <person name="Lindblad-Toh K."/>
        </authorList>
    </citation>
    <scope>NUCLEOTIDE SEQUENCE [LARGE SCALE GENOMIC DNA]</scope>
</reference>
<keyword evidence="18" id="KW-0675">Receptor</keyword>
<feature type="binding site" evidence="15">
    <location>
        <position position="316"/>
    </location>
    <ligand>
        <name>ATP</name>
        <dbReference type="ChEBI" id="CHEBI:30616"/>
        <note>ligand shared between two neighboring subunits of the homotrimer</note>
    </ligand>
</feature>
<dbReference type="InterPro" id="IPR053792">
    <property type="entry name" value="P2X_RECEPTOR_CS"/>
</dbReference>
<evidence type="ECO:0000256" key="18">
    <source>
        <dbReference type="RuleBase" id="RU000681"/>
    </source>
</evidence>
<dbReference type="Gene3D" id="1.10.287.940">
    <property type="entry name" value="atp-gated p2x4 ion channel"/>
    <property type="match status" value="1"/>
</dbReference>
<dbReference type="PANTHER" id="PTHR10125:SF12">
    <property type="entry name" value="P2X PURINOCEPTOR 5"/>
    <property type="match status" value="1"/>
</dbReference>
<feature type="disulfide bond" evidence="16">
    <location>
        <begin position="135"/>
        <end position="163"/>
    </location>
</feature>